<gene>
    <name evidence="1" type="ORF">AVEN_225431_1</name>
    <name evidence="2" type="ORF">AVEN_28223_1</name>
</gene>
<proteinExistence type="predicted"/>
<dbReference type="EMBL" id="BGPR01041811">
    <property type="protein sequence ID" value="GBO18172.1"/>
    <property type="molecule type" value="Genomic_DNA"/>
</dbReference>
<keyword evidence="3" id="KW-1185">Reference proteome</keyword>
<dbReference type="AlphaFoldDB" id="A0A4Y2V0X5"/>
<organism evidence="1 3">
    <name type="scientific">Araneus ventricosus</name>
    <name type="common">Orbweaver spider</name>
    <name type="synonym">Epeira ventricosa</name>
    <dbReference type="NCBI Taxonomy" id="182803"/>
    <lineage>
        <taxon>Eukaryota</taxon>
        <taxon>Metazoa</taxon>
        <taxon>Ecdysozoa</taxon>
        <taxon>Arthropoda</taxon>
        <taxon>Chelicerata</taxon>
        <taxon>Arachnida</taxon>
        <taxon>Araneae</taxon>
        <taxon>Araneomorphae</taxon>
        <taxon>Entelegynae</taxon>
        <taxon>Araneoidea</taxon>
        <taxon>Araneidae</taxon>
        <taxon>Araneus</taxon>
    </lineage>
</organism>
<dbReference type="EMBL" id="BGPR01041810">
    <property type="protein sequence ID" value="GBO18171.1"/>
    <property type="molecule type" value="Genomic_DNA"/>
</dbReference>
<protein>
    <submittedName>
        <fullName evidence="1">Uncharacterized protein</fullName>
    </submittedName>
</protein>
<evidence type="ECO:0000313" key="1">
    <source>
        <dbReference type="EMBL" id="GBO18171.1"/>
    </source>
</evidence>
<evidence type="ECO:0000313" key="3">
    <source>
        <dbReference type="Proteomes" id="UP000499080"/>
    </source>
</evidence>
<dbReference type="Proteomes" id="UP000499080">
    <property type="component" value="Unassembled WGS sequence"/>
</dbReference>
<comment type="caution">
    <text evidence="1">The sequence shown here is derived from an EMBL/GenBank/DDBJ whole genome shotgun (WGS) entry which is preliminary data.</text>
</comment>
<name>A0A4Y2V0X5_ARAVE</name>
<reference evidence="1 3" key="1">
    <citation type="journal article" date="2019" name="Sci. Rep.">
        <title>Orb-weaving spider Araneus ventricosus genome elucidates the spidroin gene catalogue.</title>
        <authorList>
            <person name="Kono N."/>
            <person name="Nakamura H."/>
            <person name="Ohtoshi R."/>
            <person name="Moran D.A.P."/>
            <person name="Shinohara A."/>
            <person name="Yoshida Y."/>
            <person name="Fujiwara M."/>
            <person name="Mori M."/>
            <person name="Tomita M."/>
            <person name="Arakawa K."/>
        </authorList>
    </citation>
    <scope>NUCLEOTIDE SEQUENCE [LARGE SCALE GENOMIC DNA]</scope>
</reference>
<sequence length="118" mass="13665">MRPFSRYLYYERKCARMYEKTPYDVTACRGDYIRVALGSARRVLIRWNDFGVSSTVRSRKPEEYGEWMSIDDDIPVAAALTDLEIRQAVCKQDQAIEVDDSDWDQCVIENPPTNEASS</sequence>
<evidence type="ECO:0000313" key="2">
    <source>
        <dbReference type="EMBL" id="GBO18172.1"/>
    </source>
</evidence>
<accession>A0A4Y2V0X5</accession>